<evidence type="ECO:0000313" key="2">
    <source>
        <dbReference type="Proteomes" id="UP000000604"/>
    </source>
</evidence>
<accession>Q68WM1</accession>
<dbReference type="Proteomes" id="UP000000604">
    <property type="component" value="Chromosome"/>
</dbReference>
<sequence length="50" mass="5987">MQKSVIANVHILISLLFTDQLYRYHQYLNLLHTIMHTKLFASYTSLYKNT</sequence>
<gene>
    <name evidence="1" type="ordered locus">RT0499</name>
</gene>
<proteinExistence type="predicted"/>
<organism evidence="1 2">
    <name type="scientific">Rickettsia typhi (strain ATCC VR-144 / Wilmington)</name>
    <dbReference type="NCBI Taxonomy" id="257363"/>
    <lineage>
        <taxon>Bacteria</taxon>
        <taxon>Pseudomonadati</taxon>
        <taxon>Pseudomonadota</taxon>
        <taxon>Alphaproteobacteria</taxon>
        <taxon>Rickettsiales</taxon>
        <taxon>Rickettsiaceae</taxon>
        <taxon>Rickettsieae</taxon>
        <taxon>Rickettsia</taxon>
        <taxon>typhus group</taxon>
    </lineage>
</organism>
<dbReference type="KEGG" id="rty:RT0499"/>
<dbReference type="AlphaFoldDB" id="Q68WM1"/>
<dbReference type="EMBL" id="AE017197">
    <property type="protein sequence ID" value="AAU03971.1"/>
    <property type="molecule type" value="Genomic_DNA"/>
</dbReference>
<evidence type="ECO:0000313" key="1">
    <source>
        <dbReference type="EMBL" id="AAU03971.1"/>
    </source>
</evidence>
<reference evidence="1 2" key="1">
    <citation type="journal article" date="2004" name="J. Bacteriol.">
        <title>Complete genome sequence of Rickettsia typhi and comparison with sequences of other Rickettsiae.</title>
        <authorList>
            <person name="McLeod M.P."/>
            <person name="Qin X."/>
            <person name="Karpathy S.E."/>
            <person name="Gioia J."/>
            <person name="Highlander S.K."/>
            <person name="Fox G.E."/>
            <person name="McNeill T.Z."/>
            <person name="Jiang H."/>
            <person name="Muzny D."/>
            <person name="Jacob L.S."/>
            <person name="Hawes A.C."/>
            <person name="Sodergren E."/>
            <person name="Gill R."/>
            <person name="Hume J."/>
            <person name="Morgan M."/>
            <person name="Fan G."/>
            <person name="Amin A.G."/>
            <person name="Gibbs R.A."/>
            <person name="Hong C."/>
            <person name="Yu X.-J."/>
            <person name="Walker D.H."/>
            <person name="Weinstock G.M."/>
        </authorList>
    </citation>
    <scope>NUCLEOTIDE SEQUENCE [LARGE SCALE GENOMIC DNA]</scope>
    <source>
        <strain evidence="2">ATCC VR-144 / Wilmington</strain>
    </source>
</reference>
<name>Q68WM1_RICTY</name>
<protein>
    <submittedName>
        <fullName evidence="1">Uncharacterized protein</fullName>
    </submittedName>
</protein>
<dbReference type="HOGENOM" id="CLU_3122195_0_0_5"/>